<comment type="subcellular location">
    <subcellularLocation>
        <location evidence="1">Secreted</location>
        <location evidence="1">Cell wall</location>
    </subcellularLocation>
</comment>
<keyword evidence="4 8" id="KW-0732">Signal</keyword>
<evidence type="ECO:0000256" key="8">
    <source>
        <dbReference type="SAM" id="SignalP"/>
    </source>
</evidence>
<comment type="caution">
    <text evidence="10">The sequence shown here is derived from an EMBL/GenBank/DDBJ whole genome shotgun (WGS) entry which is preliminary data.</text>
</comment>
<sequence>MKNIKKFAAVTIAAGGLAVAGAGAASAQGSQAQGQAVNSPGIASGNHVQAPVFVPVNACDNSVRAIGALNQSFGTSCGNH</sequence>
<feature type="signal peptide" evidence="8">
    <location>
        <begin position="1"/>
        <end position="27"/>
    </location>
</feature>
<keyword evidence="6 7" id="KW-0034">Amyloid</keyword>
<dbReference type="EMBL" id="ASQP01000293">
    <property type="protein sequence ID" value="OMI37406.1"/>
    <property type="molecule type" value="Genomic_DNA"/>
</dbReference>
<name>A0A1R1SGP0_9ACTN</name>
<dbReference type="Pfam" id="PF03777">
    <property type="entry name" value="ChpA-C"/>
    <property type="match status" value="1"/>
</dbReference>
<reference evidence="10 11" key="1">
    <citation type="submission" date="2013-05" db="EMBL/GenBank/DDBJ databases">
        <title>Genome sequence of Streptomyces sparsogenes DSM 40356.</title>
        <authorList>
            <person name="Coyne S."/>
            <person name="Seebeck F.P."/>
        </authorList>
    </citation>
    <scope>NUCLEOTIDE SEQUENCE [LARGE SCALE GENOMIC DNA]</scope>
    <source>
        <strain evidence="10 11">DSM 40356</strain>
    </source>
</reference>
<organism evidence="10 11">
    <name type="scientific">Streptomyces sparsogenes DSM 40356</name>
    <dbReference type="NCBI Taxonomy" id="1331668"/>
    <lineage>
        <taxon>Bacteria</taxon>
        <taxon>Bacillati</taxon>
        <taxon>Actinomycetota</taxon>
        <taxon>Actinomycetes</taxon>
        <taxon>Kitasatosporales</taxon>
        <taxon>Streptomycetaceae</taxon>
        <taxon>Streptomyces</taxon>
    </lineage>
</organism>
<dbReference type="STRING" id="67365.GCA_001704635_01233"/>
<evidence type="ECO:0000313" key="11">
    <source>
        <dbReference type="Proteomes" id="UP000186168"/>
    </source>
</evidence>
<evidence type="ECO:0000313" key="10">
    <source>
        <dbReference type="EMBL" id="OMI37406.1"/>
    </source>
</evidence>
<accession>A0A1R1SGP0</accession>
<evidence type="ECO:0000256" key="7">
    <source>
        <dbReference type="PROSITE-ProRule" id="PRU01232"/>
    </source>
</evidence>
<dbReference type="GO" id="GO:0007155">
    <property type="term" value="P:cell adhesion"/>
    <property type="evidence" value="ECO:0007669"/>
    <property type="project" value="UniProtKB-KW"/>
</dbReference>
<feature type="chain" id="PRO_5010352239" evidence="8">
    <location>
        <begin position="28"/>
        <end position="80"/>
    </location>
</feature>
<evidence type="ECO:0000256" key="2">
    <source>
        <dbReference type="ARBA" id="ARBA00022512"/>
    </source>
</evidence>
<proteinExistence type="predicted"/>
<dbReference type="Proteomes" id="UP000186168">
    <property type="component" value="Unassembled WGS sequence"/>
</dbReference>
<evidence type="ECO:0000256" key="5">
    <source>
        <dbReference type="ARBA" id="ARBA00022889"/>
    </source>
</evidence>
<evidence type="ECO:0000256" key="1">
    <source>
        <dbReference type="ARBA" id="ARBA00004191"/>
    </source>
</evidence>
<evidence type="ECO:0000259" key="9">
    <source>
        <dbReference type="PROSITE" id="PS51884"/>
    </source>
</evidence>
<keyword evidence="11" id="KW-1185">Reference proteome</keyword>
<evidence type="ECO:0000256" key="4">
    <source>
        <dbReference type="ARBA" id="ARBA00022729"/>
    </source>
</evidence>
<protein>
    <submittedName>
        <fullName evidence="10">Putative chaplin</fullName>
    </submittedName>
</protein>
<dbReference type="AlphaFoldDB" id="A0A1R1SGP0"/>
<feature type="domain" description="Chaplin" evidence="9">
    <location>
        <begin position="39"/>
        <end position="79"/>
    </location>
</feature>
<evidence type="ECO:0000256" key="6">
    <source>
        <dbReference type="ARBA" id="ARBA00023087"/>
    </source>
</evidence>
<keyword evidence="3" id="KW-0964">Secreted</keyword>
<dbReference type="RefSeq" id="WP_065958232.1">
    <property type="nucleotide sequence ID" value="NZ_ASQP01000293.1"/>
</dbReference>
<keyword evidence="5" id="KW-0130">Cell adhesion</keyword>
<gene>
    <name evidence="10" type="ORF">SPAR_21210</name>
</gene>
<keyword evidence="2" id="KW-0134">Cell wall</keyword>
<dbReference type="InterPro" id="IPR005528">
    <property type="entry name" value="ChpA-H"/>
</dbReference>
<evidence type="ECO:0000256" key="3">
    <source>
        <dbReference type="ARBA" id="ARBA00022525"/>
    </source>
</evidence>
<dbReference type="PROSITE" id="PS51884">
    <property type="entry name" value="CHAPLIN"/>
    <property type="match status" value="1"/>
</dbReference>
<dbReference type="GeneID" id="96741373"/>